<evidence type="ECO:0000259" key="1">
    <source>
        <dbReference type="Pfam" id="PF12713"/>
    </source>
</evidence>
<dbReference type="RefSeq" id="WP_263593752.1">
    <property type="nucleotide sequence ID" value="NZ_CP107020.1"/>
</dbReference>
<accession>A0ABY6G0Q1</accession>
<protein>
    <submittedName>
        <fullName evidence="2">DUF3806 domain-containing protein</fullName>
    </submittedName>
</protein>
<organism evidence="2 3">
    <name type="scientific">Brachybacterium huguangmaarense</name>
    <dbReference type="NCBI Taxonomy" id="1652028"/>
    <lineage>
        <taxon>Bacteria</taxon>
        <taxon>Bacillati</taxon>
        <taxon>Actinomycetota</taxon>
        <taxon>Actinomycetes</taxon>
        <taxon>Micrococcales</taxon>
        <taxon>Dermabacteraceae</taxon>
        <taxon>Brachybacterium</taxon>
    </lineage>
</organism>
<evidence type="ECO:0000313" key="3">
    <source>
        <dbReference type="Proteomes" id="UP001164305"/>
    </source>
</evidence>
<keyword evidence="3" id="KW-1185">Reference proteome</keyword>
<dbReference type="InterPro" id="IPR024266">
    <property type="entry name" value="DUF3806"/>
</dbReference>
<dbReference type="Pfam" id="PF12713">
    <property type="entry name" value="DUF3806"/>
    <property type="match status" value="1"/>
</dbReference>
<name>A0ABY6G0Q1_9MICO</name>
<evidence type="ECO:0000313" key="2">
    <source>
        <dbReference type="EMBL" id="UYG16539.1"/>
    </source>
</evidence>
<sequence length="144" mass="15765">MTLQPLHAWTGTIAAHRDWVRGWIANPKQREQFETDWNTKIHVVCAVGSQLDLDDTSGWQALGVVFGDALSMVTGYPWAELTDEYGTAPCLVINAAAEAALFPLTMLSKRAEGGECPDTDVIADLFQHAIDHGRQVENLLASES</sequence>
<proteinExistence type="predicted"/>
<gene>
    <name evidence="2" type="ORF">BRM3_13150</name>
</gene>
<reference evidence="2" key="1">
    <citation type="submission" date="2022-10" db="EMBL/GenBank/DDBJ databases">
        <title>Whole-Genome Sequencing of Brachybacterium huguangmaarense BRM-3, Isolated from Betula schmidtii.</title>
        <authorList>
            <person name="Haam D."/>
        </authorList>
    </citation>
    <scope>NUCLEOTIDE SEQUENCE</scope>
    <source>
        <strain evidence="2">BRM-3</strain>
    </source>
</reference>
<dbReference type="EMBL" id="CP107020">
    <property type="protein sequence ID" value="UYG16539.1"/>
    <property type="molecule type" value="Genomic_DNA"/>
</dbReference>
<dbReference type="Proteomes" id="UP001164305">
    <property type="component" value="Chromosome"/>
</dbReference>
<feature type="domain" description="DUF3806" evidence="1">
    <location>
        <begin position="52"/>
        <end position="119"/>
    </location>
</feature>
<dbReference type="Gene3D" id="1.20.120.1090">
    <property type="match status" value="1"/>
</dbReference>